<feature type="chain" id="PRO_5038435142" description="Cell wall binding repeat-containing protein" evidence="3">
    <location>
        <begin position="26"/>
        <end position="310"/>
    </location>
</feature>
<evidence type="ECO:0000256" key="3">
    <source>
        <dbReference type="SAM" id="SignalP"/>
    </source>
</evidence>
<proteinExistence type="predicted"/>
<dbReference type="GeneID" id="57962086"/>
<name>A0A0E2HHA3_9FIRM</name>
<dbReference type="InterPro" id="IPR018337">
    <property type="entry name" value="Cell_wall/Cho-bd_repeat"/>
</dbReference>
<keyword evidence="3" id="KW-0732">Signal</keyword>
<evidence type="ECO:0000256" key="1">
    <source>
        <dbReference type="ARBA" id="ARBA00022737"/>
    </source>
</evidence>
<evidence type="ECO:0000313" key="4">
    <source>
        <dbReference type="EMBL" id="ENZ08458.1"/>
    </source>
</evidence>
<reference evidence="4 5" key="1">
    <citation type="submission" date="2013-01" db="EMBL/GenBank/DDBJ databases">
        <title>The Genome Sequence of Clostridium clostridioforme 90A8.</title>
        <authorList>
            <consortium name="The Broad Institute Genome Sequencing Platform"/>
            <person name="Earl A."/>
            <person name="Ward D."/>
            <person name="Feldgarden M."/>
            <person name="Gevers D."/>
            <person name="Courvalin P."/>
            <person name="Lambert T."/>
            <person name="Walker B."/>
            <person name="Young S.K."/>
            <person name="Zeng Q."/>
            <person name="Gargeya S."/>
            <person name="Fitzgerald M."/>
            <person name="Haas B."/>
            <person name="Abouelleil A."/>
            <person name="Alvarado L."/>
            <person name="Arachchi H.M."/>
            <person name="Berlin A.M."/>
            <person name="Chapman S.B."/>
            <person name="Dewar J."/>
            <person name="Goldberg J."/>
            <person name="Griggs A."/>
            <person name="Gujja S."/>
            <person name="Hansen M."/>
            <person name="Howarth C."/>
            <person name="Imamovic A."/>
            <person name="Larimer J."/>
            <person name="McCowan C."/>
            <person name="Murphy C."/>
            <person name="Neiman D."/>
            <person name="Pearson M."/>
            <person name="Priest M."/>
            <person name="Roberts A."/>
            <person name="Saif S."/>
            <person name="Shea T."/>
            <person name="Sisk P."/>
            <person name="Sykes S."/>
            <person name="Wortman J."/>
            <person name="Nusbaum C."/>
            <person name="Birren B."/>
        </authorList>
    </citation>
    <scope>NUCLEOTIDE SEQUENCE [LARGE SCALE GENOMIC DNA]</scope>
    <source>
        <strain evidence="4 5">90A8</strain>
    </source>
</reference>
<feature type="repeat" description="Cell wall-binding" evidence="2">
    <location>
        <begin position="251"/>
        <end position="270"/>
    </location>
</feature>
<dbReference type="PROSITE" id="PS51170">
    <property type="entry name" value="CW"/>
    <property type="match status" value="1"/>
</dbReference>
<dbReference type="AlphaFoldDB" id="A0A0E2HHA3"/>
<comment type="caution">
    <text evidence="4">The sequence shown here is derived from an EMBL/GenBank/DDBJ whole genome shotgun (WGS) entry which is preliminary data.</text>
</comment>
<dbReference type="Pfam" id="PF01473">
    <property type="entry name" value="Choline_bind_1"/>
    <property type="match status" value="1"/>
</dbReference>
<dbReference type="RefSeq" id="WP_002594532.1">
    <property type="nucleotide sequence ID" value="NZ_KB850990.1"/>
</dbReference>
<dbReference type="Gene3D" id="2.60.40.10">
    <property type="entry name" value="Immunoglobulins"/>
    <property type="match status" value="1"/>
</dbReference>
<gene>
    <name evidence="4" type="ORF">HMPREF1090_04972</name>
</gene>
<organism evidence="4 5">
    <name type="scientific">[Clostridium] clostridioforme 90A8</name>
    <dbReference type="NCBI Taxonomy" id="999408"/>
    <lineage>
        <taxon>Bacteria</taxon>
        <taxon>Bacillati</taxon>
        <taxon>Bacillota</taxon>
        <taxon>Clostridia</taxon>
        <taxon>Lachnospirales</taxon>
        <taxon>Lachnospiraceae</taxon>
        <taxon>Enterocloster</taxon>
    </lineage>
</organism>
<accession>A0A0E2HHA3</accession>
<evidence type="ECO:0000256" key="2">
    <source>
        <dbReference type="PROSITE-ProRule" id="PRU00591"/>
    </source>
</evidence>
<dbReference type="Gene3D" id="2.10.270.10">
    <property type="entry name" value="Cholin Binding"/>
    <property type="match status" value="1"/>
</dbReference>
<evidence type="ECO:0008006" key="6">
    <source>
        <dbReference type="Google" id="ProtNLM"/>
    </source>
</evidence>
<dbReference type="Proteomes" id="UP000013085">
    <property type="component" value="Unassembled WGS sequence"/>
</dbReference>
<dbReference type="EMBL" id="AGYR01000061">
    <property type="protein sequence ID" value="ENZ08458.1"/>
    <property type="molecule type" value="Genomic_DNA"/>
</dbReference>
<dbReference type="PATRIC" id="fig|999408.3.peg.5357"/>
<dbReference type="HOGENOM" id="CLU_048243_1_0_9"/>
<keyword evidence="1" id="KW-0677">Repeat</keyword>
<feature type="signal peptide" evidence="3">
    <location>
        <begin position="1"/>
        <end position="25"/>
    </location>
</feature>
<dbReference type="SUPFAM" id="SSF69360">
    <property type="entry name" value="Cell wall binding repeat"/>
    <property type="match status" value="1"/>
</dbReference>
<dbReference type="InterPro" id="IPR013783">
    <property type="entry name" value="Ig-like_fold"/>
</dbReference>
<evidence type="ECO:0000313" key="5">
    <source>
        <dbReference type="Proteomes" id="UP000013085"/>
    </source>
</evidence>
<protein>
    <recommendedName>
        <fullName evidence="6">Cell wall binding repeat-containing protein</fullName>
    </recommendedName>
</protein>
<sequence length="310" mass="34633">MAKKSLIIAALAAFLSMGTLFSAYGQEKAITSIPLTFSWDTAPKGGELVGNVYAVSSTSEFKVEGAVYDKKDDQWDYGERPVVEVELSAKDGYYFSSTKRSIFSLTGCGAQFKTAEKDGDGSALILQVYLPAIDGNLPVTTSVSWNQTTAVWDKVNGSKNYEVRLYRDKILVTTQKTSESTYDFSSYINVEGNYTFTVRALGTYSSQAGPWTDNSEPLTIRTEDTWFITNGKWDKTSSGWRYVYPNNVYPVNSWRCISDNWYYFGQNGYMESDCYVKSSDQDLYYWLGSDGIWNTEKDTAAPGSGARVVK</sequence>